<dbReference type="GO" id="GO:0005737">
    <property type="term" value="C:cytoplasm"/>
    <property type="evidence" value="ECO:0007669"/>
    <property type="project" value="TreeGrafter"/>
</dbReference>
<comment type="caution">
    <text evidence="3">The sequence shown here is derived from an EMBL/GenBank/DDBJ whole genome shotgun (WGS) entry which is preliminary data.</text>
</comment>
<dbReference type="InterPro" id="IPR002933">
    <property type="entry name" value="Peptidase_M20"/>
</dbReference>
<dbReference type="GO" id="GO:0071713">
    <property type="term" value="F:para-aminobenzoyl-glutamate hydrolase activity"/>
    <property type="evidence" value="ECO:0007669"/>
    <property type="project" value="TreeGrafter"/>
</dbReference>
<dbReference type="NCBIfam" id="TIGR01891">
    <property type="entry name" value="amidohydrolases"/>
    <property type="match status" value="1"/>
</dbReference>
<name>A0A268NZ29_SHOCL</name>
<dbReference type="SUPFAM" id="SSF53187">
    <property type="entry name" value="Zn-dependent exopeptidases"/>
    <property type="match status" value="1"/>
</dbReference>
<dbReference type="PIRSF" id="PIRSF037226">
    <property type="entry name" value="Amidohydrolase_ACY1L2_prd"/>
    <property type="match status" value="1"/>
</dbReference>
<dbReference type="EMBL" id="NPCC01000013">
    <property type="protein sequence ID" value="PAE88678.1"/>
    <property type="molecule type" value="Genomic_DNA"/>
</dbReference>
<sequence>MLKNKSITEKKRNIEEAVDRRDSELRQLALNIHAHPELGYQEYKASNWLSTLLEKEGFAVKRGIAGLDTAFTATWAGKAGGPVIGLLAEYDALPGLGHACGHNLIGTSSVGAALALKDAFPELQATIQVIGTPAEEGLGGKVIMCEHGVFNHLDAAMMCHPKNKTMVIRGGLARVGATFKFYGKESHAASAPEKGVSALDALVGAYNAINSLRQFFSDDVRIHGVITHGGDAANIVPGYSEASFLIRCNTRKELEHVKEKVYTAVRQSAAAVGATSKIEEHLIYAERNTNKTLANLFKENLQLMGIEVSPPPLQGGIGSSDIGNVSQLVPTIHPYIKIGEATNHTHDFTNETKSEGGLKGMNQAAKALAMTAYDLCELPGALQGVKEEFANWQLENV</sequence>
<protein>
    <recommendedName>
        <fullName evidence="1">Peptidase M20 domain-containing protein 2</fullName>
    </recommendedName>
</protein>
<dbReference type="SUPFAM" id="SSF55031">
    <property type="entry name" value="Bacterial exopeptidase dimerisation domain"/>
    <property type="match status" value="1"/>
</dbReference>
<evidence type="ECO:0000313" key="3">
    <source>
        <dbReference type="EMBL" id="PAE88678.1"/>
    </source>
</evidence>
<comment type="similarity">
    <text evidence="1">Belongs to the peptidase M20A family.</text>
</comment>
<dbReference type="Gene3D" id="3.40.630.10">
    <property type="entry name" value="Zn peptidases"/>
    <property type="match status" value="1"/>
</dbReference>
<dbReference type="InterPro" id="IPR011650">
    <property type="entry name" value="Peptidase_M20_dimer"/>
</dbReference>
<dbReference type="Gene3D" id="3.30.70.360">
    <property type="match status" value="1"/>
</dbReference>
<dbReference type="PANTHER" id="PTHR30575">
    <property type="entry name" value="PEPTIDASE M20"/>
    <property type="match status" value="1"/>
</dbReference>
<keyword evidence="3" id="KW-0378">Hydrolase</keyword>
<proteinExistence type="inferred from homology"/>
<dbReference type="GO" id="GO:0016805">
    <property type="term" value="F:dipeptidase activity"/>
    <property type="evidence" value="ECO:0007669"/>
    <property type="project" value="InterPro"/>
</dbReference>
<gene>
    <name evidence="3" type="ORF">CHH72_11930</name>
</gene>
<dbReference type="CDD" id="cd03887">
    <property type="entry name" value="M20_Acy1L2"/>
    <property type="match status" value="1"/>
</dbReference>
<evidence type="ECO:0000259" key="2">
    <source>
        <dbReference type="Pfam" id="PF07687"/>
    </source>
</evidence>
<dbReference type="PANTHER" id="PTHR30575:SF0">
    <property type="entry name" value="XAA-ARG DIPEPTIDASE"/>
    <property type="match status" value="1"/>
</dbReference>
<evidence type="ECO:0000256" key="1">
    <source>
        <dbReference type="PIRNR" id="PIRNR037226"/>
    </source>
</evidence>
<dbReference type="Pfam" id="PF01546">
    <property type="entry name" value="Peptidase_M20"/>
    <property type="match status" value="1"/>
</dbReference>
<dbReference type="InterPro" id="IPR052030">
    <property type="entry name" value="Peptidase_M20/M20A_hydrolases"/>
</dbReference>
<organism evidence="3 4">
    <name type="scientific">Shouchella clausii</name>
    <name type="common">Alkalihalobacillus clausii</name>
    <dbReference type="NCBI Taxonomy" id="79880"/>
    <lineage>
        <taxon>Bacteria</taxon>
        <taxon>Bacillati</taxon>
        <taxon>Bacillota</taxon>
        <taxon>Bacilli</taxon>
        <taxon>Bacillales</taxon>
        <taxon>Bacillaceae</taxon>
        <taxon>Shouchella</taxon>
    </lineage>
</organism>
<evidence type="ECO:0000313" key="4">
    <source>
        <dbReference type="Proteomes" id="UP000216207"/>
    </source>
</evidence>
<dbReference type="Pfam" id="PF07687">
    <property type="entry name" value="M20_dimer"/>
    <property type="match status" value="1"/>
</dbReference>
<reference evidence="3 4" key="1">
    <citation type="submission" date="2017-07" db="EMBL/GenBank/DDBJ databases">
        <title>Isolation and whole genome analysis of endospore-forming bacteria from heroin.</title>
        <authorList>
            <person name="Kalinowski J."/>
            <person name="Ahrens B."/>
            <person name="Al-Dilaimi A."/>
            <person name="Winkler A."/>
            <person name="Wibberg D."/>
            <person name="Schleenbecker U."/>
            <person name="Ruckert C."/>
            <person name="Wolfel R."/>
            <person name="Grass G."/>
        </authorList>
    </citation>
    <scope>NUCLEOTIDE SEQUENCE [LARGE SCALE GENOMIC DNA]</scope>
    <source>
        <strain evidence="3 4">7539</strain>
    </source>
</reference>
<dbReference type="Proteomes" id="UP000216207">
    <property type="component" value="Unassembled WGS sequence"/>
</dbReference>
<dbReference type="AlphaFoldDB" id="A0A268NZ29"/>
<dbReference type="InterPro" id="IPR036264">
    <property type="entry name" value="Bact_exopeptidase_dim_dom"/>
</dbReference>
<dbReference type="RefSeq" id="WP_095254400.1">
    <property type="nucleotide sequence ID" value="NZ_JAUPFF010000001.1"/>
</dbReference>
<dbReference type="FunFam" id="3.30.70.360:FF:000004">
    <property type="entry name" value="Peptidase M20 domain-containing protein 2"/>
    <property type="match status" value="1"/>
</dbReference>
<dbReference type="InterPro" id="IPR017144">
    <property type="entry name" value="Xaa-Arg_dipeptidase"/>
</dbReference>
<dbReference type="InterPro" id="IPR017439">
    <property type="entry name" value="Amidohydrolase"/>
</dbReference>
<accession>A0A268NZ29</accession>
<feature type="domain" description="Peptidase M20 dimerisation" evidence="2">
    <location>
        <begin position="175"/>
        <end position="269"/>
    </location>
</feature>
<dbReference type="GO" id="GO:0046657">
    <property type="term" value="P:folic acid catabolic process"/>
    <property type="evidence" value="ECO:0007669"/>
    <property type="project" value="TreeGrafter"/>
</dbReference>